<gene>
    <name evidence="2" type="ORF">RIF29_14342</name>
</gene>
<dbReference type="InterPro" id="IPR040007">
    <property type="entry name" value="Tho2"/>
</dbReference>
<dbReference type="EMBL" id="JAYWIO010000003">
    <property type="protein sequence ID" value="KAK7273293.1"/>
    <property type="molecule type" value="Genomic_DNA"/>
</dbReference>
<proteinExistence type="predicted"/>
<keyword evidence="3" id="KW-1185">Reference proteome</keyword>
<dbReference type="GO" id="GO:0006397">
    <property type="term" value="P:mRNA processing"/>
    <property type="evidence" value="ECO:0007669"/>
    <property type="project" value="InterPro"/>
</dbReference>
<sequence length="186" mass="21104">MRQMFCNHLQNCALHPKRLEGIFLVVALIKSTSRPRDSLLPKDEPKLAVPLLLLIAQHCSQVVINADAPYIKMLSKQFDRCHETLLQYVEFICSAVSPASSYGVLIPSLNDLVHLYHLDPEVAFLIYRPMIRLFKFERAPHVCWPLDDKNAASDTSTKFESDPADHSSSMVLDLGSSKKSYKVQYD</sequence>
<dbReference type="GO" id="GO:0006406">
    <property type="term" value="P:mRNA export from nucleus"/>
    <property type="evidence" value="ECO:0007669"/>
    <property type="project" value="InterPro"/>
</dbReference>
<dbReference type="Proteomes" id="UP001372338">
    <property type="component" value="Unassembled WGS sequence"/>
</dbReference>
<feature type="compositionally biased region" description="Basic and acidic residues" evidence="1">
    <location>
        <begin position="151"/>
        <end position="165"/>
    </location>
</feature>
<evidence type="ECO:0000313" key="3">
    <source>
        <dbReference type="Proteomes" id="UP001372338"/>
    </source>
</evidence>
<dbReference type="PANTHER" id="PTHR21597">
    <property type="entry name" value="THO2 PROTEIN"/>
    <property type="match status" value="1"/>
</dbReference>
<evidence type="ECO:0000313" key="2">
    <source>
        <dbReference type="EMBL" id="KAK7273293.1"/>
    </source>
</evidence>
<dbReference type="GO" id="GO:0000445">
    <property type="term" value="C:THO complex part of transcription export complex"/>
    <property type="evidence" value="ECO:0007669"/>
    <property type="project" value="TreeGrafter"/>
</dbReference>
<dbReference type="GO" id="GO:0003729">
    <property type="term" value="F:mRNA binding"/>
    <property type="evidence" value="ECO:0007669"/>
    <property type="project" value="TreeGrafter"/>
</dbReference>
<name>A0AAN9IA77_CROPI</name>
<dbReference type="PANTHER" id="PTHR21597:SF0">
    <property type="entry name" value="THO COMPLEX SUBUNIT 2"/>
    <property type="match status" value="1"/>
</dbReference>
<protein>
    <submittedName>
        <fullName evidence="2">Uncharacterized protein</fullName>
    </submittedName>
</protein>
<comment type="caution">
    <text evidence="2">The sequence shown here is derived from an EMBL/GenBank/DDBJ whole genome shotgun (WGS) entry which is preliminary data.</text>
</comment>
<dbReference type="AlphaFoldDB" id="A0AAN9IA77"/>
<feature type="region of interest" description="Disordered" evidence="1">
    <location>
        <begin position="151"/>
        <end position="171"/>
    </location>
</feature>
<evidence type="ECO:0000256" key="1">
    <source>
        <dbReference type="SAM" id="MobiDB-lite"/>
    </source>
</evidence>
<reference evidence="2 3" key="1">
    <citation type="submission" date="2024-01" db="EMBL/GenBank/DDBJ databases">
        <title>The genomes of 5 underutilized Papilionoideae crops provide insights into root nodulation and disease resistanc.</title>
        <authorList>
            <person name="Yuan L."/>
        </authorList>
    </citation>
    <scope>NUCLEOTIDE SEQUENCE [LARGE SCALE GENOMIC DNA]</scope>
    <source>
        <strain evidence="2">ZHUSHIDOU_FW_LH</strain>
        <tissue evidence="2">Leaf</tissue>
    </source>
</reference>
<organism evidence="2 3">
    <name type="scientific">Crotalaria pallida</name>
    <name type="common">Smooth rattlebox</name>
    <name type="synonym">Crotalaria striata</name>
    <dbReference type="NCBI Taxonomy" id="3830"/>
    <lineage>
        <taxon>Eukaryota</taxon>
        <taxon>Viridiplantae</taxon>
        <taxon>Streptophyta</taxon>
        <taxon>Embryophyta</taxon>
        <taxon>Tracheophyta</taxon>
        <taxon>Spermatophyta</taxon>
        <taxon>Magnoliopsida</taxon>
        <taxon>eudicotyledons</taxon>
        <taxon>Gunneridae</taxon>
        <taxon>Pentapetalae</taxon>
        <taxon>rosids</taxon>
        <taxon>fabids</taxon>
        <taxon>Fabales</taxon>
        <taxon>Fabaceae</taxon>
        <taxon>Papilionoideae</taxon>
        <taxon>50 kb inversion clade</taxon>
        <taxon>genistoids sensu lato</taxon>
        <taxon>core genistoids</taxon>
        <taxon>Crotalarieae</taxon>
        <taxon>Crotalaria</taxon>
    </lineage>
</organism>
<accession>A0AAN9IA77</accession>